<dbReference type="OrthoDB" id="2325916at2759"/>
<keyword evidence="1" id="KW-0812">Transmembrane</keyword>
<dbReference type="Proteomes" id="UP000615446">
    <property type="component" value="Unassembled WGS sequence"/>
</dbReference>
<proteinExistence type="predicted"/>
<protein>
    <submittedName>
        <fullName evidence="2">Uncharacterized protein</fullName>
    </submittedName>
</protein>
<name>A0A8H3QF27_9GLOM</name>
<evidence type="ECO:0000256" key="1">
    <source>
        <dbReference type="SAM" id="Phobius"/>
    </source>
</evidence>
<feature type="transmembrane region" description="Helical" evidence="1">
    <location>
        <begin position="89"/>
        <end position="105"/>
    </location>
</feature>
<feature type="transmembrane region" description="Helical" evidence="1">
    <location>
        <begin position="169"/>
        <end position="189"/>
    </location>
</feature>
<evidence type="ECO:0000313" key="2">
    <source>
        <dbReference type="EMBL" id="GES74659.1"/>
    </source>
</evidence>
<comment type="caution">
    <text evidence="2">The sequence shown here is derived from an EMBL/GenBank/DDBJ whole genome shotgun (WGS) entry which is preliminary data.</text>
</comment>
<evidence type="ECO:0000313" key="3">
    <source>
        <dbReference type="Proteomes" id="UP000615446"/>
    </source>
</evidence>
<reference evidence="2" key="1">
    <citation type="submission" date="2019-10" db="EMBL/GenBank/DDBJ databases">
        <title>Conservation and host-specific expression of non-tandemly repeated heterogenous ribosome RNA gene in arbuscular mycorrhizal fungi.</title>
        <authorList>
            <person name="Maeda T."/>
            <person name="Kobayashi Y."/>
            <person name="Nakagawa T."/>
            <person name="Ezawa T."/>
            <person name="Yamaguchi K."/>
            <person name="Bino T."/>
            <person name="Nishimoto Y."/>
            <person name="Shigenobu S."/>
            <person name="Kawaguchi M."/>
        </authorList>
    </citation>
    <scope>NUCLEOTIDE SEQUENCE</scope>
    <source>
        <strain evidence="2">HR1</strain>
    </source>
</reference>
<keyword evidence="1" id="KW-0472">Membrane</keyword>
<dbReference type="EMBL" id="BLAL01000012">
    <property type="protein sequence ID" value="GES74659.1"/>
    <property type="molecule type" value="Genomic_DNA"/>
</dbReference>
<sequence length="246" mass="27689">MSTIGIAENFTMFNGPFPSSHSFDEVGKITMFGSRSLVAAGLTLTNKNRGQRELESNNWAIVDILLKLNGSFLNLLFIMNNAKSAGDDIYILLKFAAVSVGVCVVKKKKCNNCQKHNAKEFLIWLKKNKFVATILVVCSTISLEFLEFSTSRWGGLEMFNSKMNRYGEFIVFYGAIVNIFIQDVPRLVIQVMYHTRSGEGIPFMLIVNGISIFVSIISRIIYCIILISSRLTEKNCDHTDTNNQRT</sequence>
<keyword evidence="1" id="KW-1133">Transmembrane helix</keyword>
<gene>
    <name evidence="2" type="ORF">RCL2_000212800</name>
</gene>
<feature type="transmembrane region" description="Helical" evidence="1">
    <location>
        <begin position="59"/>
        <end position="77"/>
    </location>
</feature>
<organism evidence="2 3">
    <name type="scientific">Rhizophagus clarus</name>
    <dbReference type="NCBI Taxonomy" id="94130"/>
    <lineage>
        <taxon>Eukaryota</taxon>
        <taxon>Fungi</taxon>
        <taxon>Fungi incertae sedis</taxon>
        <taxon>Mucoromycota</taxon>
        <taxon>Glomeromycotina</taxon>
        <taxon>Glomeromycetes</taxon>
        <taxon>Glomerales</taxon>
        <taxon>Glomeraceae</taxon>
        <taxon>Rhizophagus</taxon>
    </lineage>
</organism>
<accession>A0A8H3QF27</accession>
<feature type="transmembrane region" description="Helical" evidence="1">
    <location>
        <begin position="201"/>
        <end position="227"/>
    </location>
</feature>
<dbReference type="AlphaFoldDB" id="A0A8H3QF27"/>